<protein>
    <recommendedName>
        <fullName evidence="8">Probable membrane transporter protein</fullName>
    </recommendedName>
</protein>
<dbReference type="InterPro" id="IPR002781">
    <property type="entry name" value="TM_pro_TauE-like"/>
</dbReference>
<evidence type="ECO:0000256" key="6">
    <source>
        <dbReference type="ARBA" id="ARBA00022989"/>
    </source>
</evidence>
<organism evidence="9 10">
    <name type="scientific">Marinoscillum furvescens DSM 4134</name>
    <dbReference type="NCBI Taxonomy" id="1122208"/>
    <lineage>
        <taxon>Bacteria</taxon>
        <taxon>Pseudomonadati</taxon>
        <taxon>Bacteroidota</taxon>
        <taxon>Cytophagia</taxon>
        <taxon>Cytophagales</taxon>
        <taxon>Reichenbachiellaceae</taxon>
        <taxon>Marinoscillum</taxon>
    </lineage>
</organism>
<comment type="similarity">
    <text evidence="2 8">Belongs to the 4-toluene sulfonate uptake permease (TSUP) (TC 2.A.102) family.</text>
</comment>
<keyword evidence="4 8" id="KW-1003">Cell membrane</keyword>
<evidence type="ECO:0000256" key="8">
    <source>
        <dbReference type="RuleBase" id="RU363041"/>
    </source>
</evidence>
<feature type="transmembrane region" description="Helical" evidence="8">
    <location>
        <begin position="92"/>
        <end position="111"/>
    </location>
</feature>
<keyword evidence="7 8" id="KW-0472">Membrane</keyword>
<dbReference type="InterPro" id="IPR052017">
    <property type="entry name" value="TSUP"/>
</dbReference>
<proteinExistence type="inferred from homology"/>
<keyword evidence="6 8" id="KW-1133">Transmembrane helix</keyword>
<evidence type="ECO:0000256" key="4">
    <source>
        <dbReference type="ARBA" id="ARBA00022475"/>
    </source>
</evidence>
<dbReference type="PANTHER" id="PTHR30269">
    <property type="entry name" value="TRANSMEMBRANE PROTEIN YFCA"/>
    <property type="match status" value="1"/>
</dbReference>
<feature type="transmembrane region" description="Helical" evidence="8">
    <location>
        <begin position="222"/>
        <end position="242"/>
    </location>
</feature>
<dbReference type="AlphaFoldDB" id="A0A3D9LFZ0"/>
<evidence type="ECO:0000313" key="10">
    <source>
        <dbReference type="Proteomes" id="UP000256779"/>
    </source>
</evidence>
<evidence type="ECO:0000256" key="1">
    <source>
        <dbReference type="ARBA" id="ARBA00004651"/>
    </source>
</evidence>
<reference evidence="9 10" key="1">
    <citation type="submission" date="2018-07" db="EMBL/GenBank/DDBJ databases">
        <title>Genomic Encyclopedia of Type Strains, Phase IV (KMG-IV): sequencing the most valuable type-strain genomes for metagenomic binning, comparative biology and taxonomic classification.</title>
        <authorList>
            <person name="Goeker M."/>
        </authorList>
    </citation>
    <scope>NUCLEOTIDE SEQUENCE [LARGE SCALE GENOMIC DNA]</scope>
    <source>
        <strain evidence="9 10">DSM 4134</strain>
    </source>
</reference>
<evidence type="ECO:0000256" key="2">
    <source>
        <dbReference type="ARBA" id="ARBA00009142"/>
    </source>
</evidence>
<keyword evidence="5 8" id="KW-0812">Transmembrane</keyword>
<feature type="transmembrane region" description="Helical" evidence="8">
    <location>
        <begin position="67"/>
        <end position="86"/>
    </location>
</feature>
<sequence length="243" mass="26758">MLWLLLTGAVAFSISVLTAGGGALMMVPILNWLIGVPNTAPVLNTGNLFGRPIKLWLFWKHIQWKAVCWYAPFALAGAILSGYLFSKTNLQLLQVVIGMFLVSTVFQYRWGKKKASFPMTYPMLAPLGLVVSIIGTLIGAVGPVLNPFFLNLNISKERLVATKTANSFLMGLAQIGSYTWFGLMGSYEWQLAIALGVGITIGNVVGKKILARITDQRFRQWAIAFMVISGSLMIIRSIQAFYF</sequence>
<evidence type="ECO:0000256" key="5">
    <source>
        <dbReference type="ARBA" id="ARBA00022692"/>
    </source>
</evidence>
<evidence type="ECO:0000256" key="3">
    <source>
        <dbReference type="ARBA" id="ARBA00022448"/>
    </source>
</evidence>
<comment type="subcellular location">
    <subcellularLocation>
        <location evidence="1 8">Cell membrane</location>
        <topology evidence="1 8">Multi-pass membrane protein</topology>
    </subcellularLocation>
</comment>
<gene>
    <name evidence="9" type="ORF">C7460_10164</name>
</gene>
<dbReference type="Pfam" id="PF01925">
    <property type="entry name" value="TauE"/>
    <property type="match status" value="1"/>
</dbReference>
<dbReference type="EMBL" id="QREG01000001">
    <property type="protein sequence ID" value="REE05548.1"/>
    <property type="molecule type" value="Genomic_DNA"/>
</dbReference>
<name>A0A3D9LFZ0_MARFU</name>
<dbReference type="PANTHER" id="PTHR30269:SF37">
    <property type="entry name" value="MEMBRANE TRANSPORTER PROTEIN"/>
    <property type="match status" value="1"/>
</dbReference>
<dbReference type="Proteomes" id="UP000256779">
    <property type="component" value="Unassembled WGS sequence"/>
</dbReference>
<feature type="transmembrane region" description="Helical" evidence="8">
    <location>
        <begin position="123"/>
        <end position="145"/>
    </location>
</feature>
<evidence type="ECO:0000313" key="9">
    <source>
        <dbReference type="EMBL" id="REE05548.1"/>
    </source>
</evidence>
<evidence type="ECO:0000256" key="7">
    <source>
        <dbReference type="ARBA" id="ARBA00023136"/>
    </source>
</evidence>
<keyword evidence="3" id="KW-0813">Transport</keyword>
<dbReference type="RefSeq" id="WP_221409412.1">
    <property type="nucleotide sequence ID" value="NZ_QREG01000001.1"/>
</dbReference>
<feature type="transmembrane region" description="Helical" evidence="8">
    <location>
        <begin position="189"/>
        <end position="210"/>
    </location>
</feature>
<keyword evidence="10" id="KW-1185">Reference proteome</keyword>
<comment type="caution">
    <text evidence="9">The sequence shown here is derived from an EMBL/GenBank/DDBJ whole genome shotgun (WGS) entry which is preliminary data.</text>
</comment>
<dbReference type="GO" id="GO:0005886">
    <property type="term" value="C:plasma membrane"/>
    <property type="evidence" value="ECO:0007669"/>
    <property type="project" value="UniProtKB-SubCell"/>
</dbReference>
<accession>A0A3D9LFZ0</accession>